<gene>
    <name evidence="1" type="ORF">BDR25DRAFT_48249</name>
</gene>
<name>A0ACB6QS32_9PLEO</name>
<dbReference type="Proteomes" id="UP000799755">
    <property type="component" value="Unassembled WGS sequence"/>
</dbReference>
<reference evidence="1" key="1">
    <citation type="journal article" date="2020" name="Stud. Mycol.">
        <title>101 Dothideomycetes genomes: a test case for predicting lifestyles and emergence of pathogens.</title>
        <authorList>
            <person name="Haridas S."/>
            <person name="Albert R."/>
            <person name="Binder M."/>
            <person name="Bloem J."/>
            <person name="Labutti K."/>
            <person name="Salamov A."/>
            <person name="Andreopoulos B."/>
            <person name="Baker S."/>
            <person name="Barry K."/>
            <person name="Bills G."/>
            <person name="Bluhm B."/>
            <person name="Cannon C."/>
            <person name="Castanera R."/>
            <person name="Culley D."/>
            <person name="Daum C."/>
            <person name="Ezra D."/>
            <person name="Gonzalez J."/>
            <person name="Henrissat B."/>
            <person name="Kuo A."/>
            <person name="Liang C."/>
            <person name="Lipzen A."/>
            <person name="Lutzoni F."/>
            <person name="Magnuson J."/>
            <person name="Mondo S."/>
            <person name="Nolan M."/>
            <person name="Ohm R."/>
            <person name="Pangilinan J."/>
            <person name="Park H.-J."/>
            <person name="Ramirez L."/>
            <person name="Alfaro M."/>
            <person name="Sun H."/>
            <person name="Tritt A."/>
            <person name="Yoshinaga Y."/>
            <person name="Zwiers L.-H."/>
            <person name="Turgeon B."/>
            <person name="Goodwin S."/>
            <person name="Spatafora J."/>
            <person name="Crous P."/>
            <person name="Grigoriev I."/>
        </authorList>
    </citation>
    <scope>NUCLEOTIDE SEQUENCE</scope>
    <source>
        <strain evidence="1">ATCC 200398</strain>
    </source>
</reference>
<comment type="caution">
    <text evidence="1">The sequence shown here is derived from an EMBL/GenBank/DDBJ whole genome shotgun (WGS) entry which is preliminary data.</text>
</comment>
<accession>A0ACB6QS32</accession>
<organism evidence="1 2">
    <name type="scientific">Lindgomyces ingoldianus</name>
    <dbReference type="NCBI Taxonomy" id="673940"/>
    <lineage>
        <taxon>Eukaryota</taxon>
        <taxon>Fungi</taxon>
        <taxon>Dikarya</taxon>
        <taxon>Ascomycota</taxon>
        <taxon>Pezizomycotina</taxon>
        <taxon>Dothideomycetes</taxon>
        <taxon>Pleosporomycetidae</taxon>
        <taxon>Pleosporales</taxon>
        <taxon>Lindgomycetaceae</taxon>
        <taxon>Lindgomyces</taxon>
    </lineage>
</organism>
<sequence>MQYQNQERPTGSLVQLNEALELQVIEMAPNGSKKIQVRKKTWKPKTRTGCVTCRIRRVKCDEAKPACDRCSSTGRRCDGYATPTPPLSHQVALPHQRSPLFVAPSEFQLGSIDEQQAFFFYRQHSAFELSGFFDSSFWQFEVLQAAHSNPAVRHAVVALAAMHRVFVVSHMPVVPDDASDKQLRFALQQCNRSIQEVIKSPARKTIADKINMMTCCILFDCLACIQGHQSIAFDHLRSGLKILKEVDDELAAGIQDGTAHPVSLSSLRTMFVDMDTQVRGVMSDDDLVSWEPQPKRDPIVHQTAFVAFSQAHSYLEAIFNDLLAFVQDMDVRPPTSDTQVQAARVEFRRLQSQYEAGNRLLEEFLSLHPATVSTESRIGVGLIQTQVRILLIAQKYCEERKEIDWDILEPEFQEILSLACELLGADPNCTLSSGAVPEEYYNFPADRASTLPTMFARPVFSSGSKLLSGLWLASTRSRNPTMRRKAIGLMLEYPRREGVWDSILAGRIAWELNMFEESALNGDLCEFPEQSARNFPQTSNIPECNRVRDVLITYTGLRRADVEFRSKKQYEEGERGILRRFAW</sequence>
<proteinExistence type="predicted"/>
<evidence type="ECO:0000313" key="1">
    <source>
        <dbReference type="EMBL" id="KAF2469330.1"/>
    </source>
</evidence>
<dbReference type="EMBL" id="MU003512">
    <property type="protein sequence ID" value="KAF2469330.1"/>
    <property type="molecule type" value="Genomic_DNA"/>
</dbReference>
<keyword evidence="2" id="KW-1185">Reference proteome</keyword>
<evidence type="ECO:0000313" key="2">
    <source>
        <dbReference type="Proteomes" id="UP000799755"/>
    </source>
</evidence>
<protein>
    <submittedName>
        <fullName evidence="1">Uncharacterized protein</fullName>
    </submittedName>
</protein>